<dbReference type="GO" id="GO:0061603">
    <property type="term" value="F:molybdenum cofactor guanylyltransferase activity"/>
    <property type="evidence" value="ECO:0007669"/>
    <property type="project" value="UniProtKB-EC"/>
</dbReference>
<dbReference type="PANTHER" id="PTHR19136:SF81">
    <property type="entry name" value="MOLYBDENUM COFACTOR GUANYLYLTRANSFERASE"/>
    <property type="match status" value="1"/>
</dbReference>
<keyword evidence="7 8" id="KW-0501">Molybdenum cofactor biosynthesis</keyword>
<dbReference type="STRING" id="1827387.A4S15_02015"/>
<feature type="binding site" evidence="8">
    <location>
        <position position="71"/>
    </location>
    <ligand>
        <name>GTP</name>
        <dbReference type="ChEBI" id="CHEBI:37565"/>
    </ligand>
</feature>
<feature type="domain" description="MobA-like NTP transferase" evidence="9">
    <location>
        <begin position="9"/>
        <end position="166"/>
    </location>
</feature>
<evidence type="ECO:0000256" key="3">
    <source>
        <dbReference type="ARBA" id="ARBA00022723"/>
    </source>
</evidence>
<dbReference type="InterPro" id="IPR025877">
    <property type="entry name" value="MobA-like_NTP_Trfase"/>
</dbReference>
<dbReference type="AlphaFoldDB" id="A0A1W9HQ36"/>
<dbReference type="InterPro" id="IPR029044">
    <property type="entry name" value="Nucleotide-diphossugar_trans"/>
</dbReference>
<dbReference type="GO" id="GO:0005737">
    <property type="term" value="C:cytoplasm"/>
    <property type="evidence" value="ECO:0007669"/>
    <property type="project" value="UniProtKB-SubCell"/>
</dbReference>
<dbReference type="NCBIfam" id="TIGR02665">
    <property type="entry name" value="molyb_mobA"/>
    <property type="match status" value="1"/>
</dbReference>
<feature type="binding site" evidence="8">
    <location>
        <position position="106"/>
    </location>
    <ligand>
        <name>GTP</name>
        <dbReference type="ChEBI" id="CHEBI:37565"/>
    </ligand>
</feature>
<keyword evidence="2 8" id="KW-0808">Transferase</keyword>
<evidence type="ECO:0000259" key="9">
    <source>
        <dbReference type="Pfam" id="PF12804"/>
    </source>
</evidence>
<dbReference type="PANTHER" id="PTHR19136">
    <property type="entry name" value="MOLYBDENUM COFACTOR GUANYLYLTRANSFERASE"/>
    <property type="match status" value="1"/>
</dbReference>
<dbReference type="Pfam" id="PF12804">
    <property type="entry name" value="NTP_transf_3"/>
    <property type="match status" value="1"/>
</dbReference>
<comment type="domain">
    <text evidence="8">The N-terminal domain determines nucleotide recognition and specific binding, while the C-terminal domain determines the specific binding to the target protein.</text>
</comment>
<keyword evidence="6 8" id="KW-0342">GTP-binding</keyword>
<name>A0A1W9HQ36_9HYPH</name>
<evidence type="ECO:0000256" key="8">
    <source>
        <dbReference type="HAMAP-Rule" id="MF_00316"/>
    </source>
</evidence>
<comment type="catalytic activity">
    <reaction evidence="8">
        <text>Mo-molybdopterin + GTP + H(+) = Mo-molybdopterin guanine dinucleotide + diphosphate</text>
        <dbReference type="Rhea" id="RHEA:34243"/>
        <dbReference type="ChEBI" id="CHEBI:15378"/>
        <dbReference type="ChEBI" id="CHEBI:33019"/>
        <dbReference type="ChEBI" id="CHEBI:37565"/>
        <dbReference type="ChEBI" id="CHEBI:71302"/>
        <dbReference type="ChEBI" id="CHEBI:71310"/>
        <dbReference type="EC" id="2.7.7.77"/>
    </reaction>
</comment>
<evidence type="ECO:0000256" key="7">
    <source>
        <dbReference type="ARBA" id="ARBA00023150"/>
    </source>
</evidence>
<dbReference type="EMBL" id="LWDL01000031">
    <property type="protein sequence ID" value="OQW49536.1"/>
    <property type="molecule type" value="Genomic_DNA"/>
</dbReference>
<dbReference type="HAMAP" id="MF_00316">
    <property type="entry name" value="MobA"/>
    <property type="match status" value="1"/>
</dbReference>
<organism evidence="10 11">
    <name type="scientific">Candidatus Raskinella chloraquaticus</name>
    <dbReference type="NCBI Taxonomy" id="1951219"/>
    <lineage>
        <taxon>Bacteria</taxon>
        <taxon>Pseudomonadati</taxon>
        <taxon>Pseudomonadota</taxon>
        <taxon>Alphaproteobacteria</taxon>
        <taxon>Hyphomicrobiales</taxon>
        <taxon>Phreatobacteraceae</taxon>
        <taxon>Candidatus Raskinella</taxon>
    </lineage>
</organism>
<dbReference type="GO" id="GO:0005525">
    <property type="term" value="F:GTP binding"/>
    <property type="evidence" value="ECO:0007669"/>
    <property type="project" value="UniProtKB-UniRule"/>
</dbReference>
<evidence type="ECO:0000256" key="4">
    <source>
        <dbReference type="ARBA" id="ARBA00022741"/>
    </source>
</evidence>
<protein>
    <recommendedName>
        <fullName evidence="8">Molybdenum cofactor guanylyltransferase</fullName>
        <shortName evidence="8">MoCo guanylyltransferase</shortName>
        <ecNumber evidence="8">2.7.7.77</ecNumber>
    </recommendedName>
    <alternativeName>
        <fullName evidence="8">GTP:molybdopterin guanylyltransferase</fullName>
    </alternativeName>
    <alternativeName>
        <fullName evidence="8">Mo-MPT guanylyltransferase</fullName>
    </alternativeName>
    <alternativeName>
        <fullName evidence="8">Molybdopterin guanylyltransferase</fullName>
    </alternativeName>
    <alternativeName>
        <fullName evidence="8">Molybdopterin-guanine dinucleotide synthase</fullName>
        <shortName evidence="8">MGD synthase</shortName>
    </alternativeName>
</protein>
<feature type="binding site" evidence="8">
    <location>
        <begin position="12"/>
        <end position="14"/>
    </location>
    <ligand>
        <name>GTP</name>
        <dbReference type="ChEBI" id="CHEBI:37565"/>
    </ligand>
</feature>
<evidence type="ECO:0000313" key="11">
    <source>
        <dbReference type="Proteomes" id="UP000192872"/>
    </source>
</evidence>
<evidence type="ECO:0000256" key="5">
    <source>
        <dbReference type="ARBA" id="ARBA00022842"/>
    </source>
</evidence>
<gene>
    <name evidence="8" type="primary">mobA</name>
    <name evidence="10" type="ORF">A4S15_02015</name>
</gene>
<keyword evidence="10" id="KW-0548">Nucleotidyltransferase</keyword>
<dbReference type="SUPFAM" id="SSF53448">
    <property type="entry name" value="Nucleotide-diphospho-sugar transferases"/>
    <property type="match status" value="1"/>
</dbReference>
<feature type="binding site" evidence="8">
    <location>
        <position position="25"/>
    </location>
    <ligand>
        <name>GTP</name>
        <dbReference type="ChEBI" id="CHEBI:37565"/>
    </ligand>
</feature>
<dbReference type="Proteomes" id="UP000192872">
    <property type="component" value="Unassembled WGS sequence"/>
</dbReference>
<dbReference type="GO" id="GO:0046872">
    <property type="term" value="F:metal ion binding"/>
    <property type="evidence" value="ECO:0007669"/>
    <property type="project" value="UniProtKB-KW"/>
</dbReference>
<keyword evidence="3 8" id="KW-0479">Metal-binding</keyword>
<comment type="cofactor">
    <cofactor evidence="8">
        <name>Mg(2+)</name>
        <dbReference type="ChEBI" id="CHEBI:18420"/>
    </cofactor>
</comment>
<keyword evidence="1 8" id="KW-0963">Cytoplasm</keyword>
<evidence type="ECO:0000256" key="1">
    <source>
        <dbReference type="ARBA" id="ARBA00022490"/>
    </source>
</evidence>
<dbReference type="CDD" id="cd02503">
    <property type="entry name" value="MobA"/>
    <property type="match status" value="1"/>
</dbReference>
<dbReference type="RefSeq" id="WP_376800089.1">
    <property type="nucleotide sequence ID" value="NZ_DBNB01000019.1"/>
</dbReference>
<comment type="subunit">
    <text evidence="8">Monomer.</text>
</comment>
<proteinExistence type="inferred from homology"/>
<keyword evidence="5 8" id="KW-0460">Magnesium</keyword>
<feature type="binding site" evidence="8">
    <location>
        <position position="106"/>
    </location>
    <ligand>
        <name>Mg(2+)</name>
        <dbReference type="ChEBI" id="CHEBI:18420"/>
    </ligand>
</feature>
<comment type="similarity">
    <text evidence="8">Belongs to the MobA family.</text>
</comment>
<evidence type="ECO:0000256" key="2">
    <source>
        <dbReference type="ARBA" id="ARBA00022679"/>
    </source>
</evidence>
<accession>A0A1W9HQ36</accession>
<reference evidence="10 11" key="1">
    <citation type="journal article" date="2017" name="Water Res.">
        <title>Comammox in drinking water systems.</title>
        <authorList>
            <person name="Wang Y."/>
            <person name="Ma L."/>
            <person name="Mao Y."/>
            <person name="Jiang X."/>
            <person name="Xia Y."/>
            <person name="Yu K."/>
            <person name="Li B."/>
            <person name="Zhang T."/>
        </authorList>
    </citation>
    <scope>NUCLEOTIDE SEQUENCE [LARGE SCALE GENOMIC DNA]</scope>
    <source>
        <strain evidence="10">SG_bin8</strain>
    </source>
</reference>
<feature type="binding site" evidence="8">
    <location>
        <position position="53"/>
    </location>
    <ligand>
        <name>GTP</name>
        <dbReference type="ChEBI" id="CHEBI:37565"/>
    </ligand>
</feature>
<evidence type="ECO:0000313" key="10">
    <source>
        <dbReference type="EMBL" id="OQW49536.1"/>
    </source>
</evidence>
<comment type="subcellular location">
    <subcellularLocation>
        <location evidence="8">Cytoplasm</location>
    </subcellularLocation>
</comment>
<dbReference type="Gene3D" id="3.90.550.10">
    <property type="entry name" value="Spore Coat Polysaccharide Biosynthesis Protein SpsA, Chain A"/>
    <property type="match status" value="1"/>
</dbReference>
<dbReference type="GO" id="GO:1902758">
    <property type="term" value="P:bis(molybdopterin guanine dinucleotide)molybdenum biosynthetic process"/>
    <property type="evidence" value="ECO:0007669"/>
    <property type="project" value="TreeGrafter"/>
</dbReference>
<comment type="caution">
    <text evidence="10">The sequence shown here is derived from an EMBL/GenBank/DDBJ whole genome shotgun (WGS) entry which is preliminary data.</text>
</comment>
<dbReference type="EC" id="2.7.7.77" evidence="8"/>
<evidence type="ECO:0000256" key="6">
    <source>
        <dbReference type="ARBA" id="ARBA00023134"/>
    </source>
</evidence>
<sequence length="212" mass="22607">MIDVPRTLGVILAGGLSRRMGGGDKALKPLAGKALLDHVIARFHPQVDCLVLNANGDAGRFAAFDLPVIADGLPDYPGPLAGILAALDFAAGHPAGYQWVVSVTADGPFLPVDLVSRLHSTRSEADRPLACAASGGYTHPTIALWQVRLRDHLRQAMVDENLRKIDTWTARRGCVAVQWASDPVDPFFNANTPEELAAAEAMLAAVRSNARE</sequence>
<comment type="function">
    <text evidence="8">Transfers a GMP moiety from GTP to Mo-molybdopterin (Mo-MPT) cofactor (Moco or molybdenum cofactor) to form Mo-molybdopterin guanine dinucleotide (Mo-MGD) cofactor.</text>
</comment>
<keyword evidence="4 8" id="KW-0547">Nucleotide-binding</keyword>
<dbReference type="InterPro" id="IPR013482">
    <property type="entry name" value="Molybde_CF_guanTrfase"/>
</dbReference>